<dbReference type="InterPro" id="IPR028163">
    <property type="entry name" value="HAUS_6_N"/>
</dbReference>
<feature type="compositionally biased region" description="Low complexity" evidence="1">
    <location>
        <begin position="533"/>
        <end position="544"/>
    </location>
</feature>
<feature type="region of interest" description="Disordered" evidence="1">
    <location>
        <begin position="790"/>
        <end position="824"/>
    </location>
</feature>
<dbReference type="AlphaFoldDB" id="A0A6A6NUG2"/>
<protein>
    <submittedName>
        <fullName evidence="3">HAUS augmin-like complex subunit 6 N-terminus-domain-containing protein</fullName>
    </submittedName>
</protein>
<dbReference type="OrthoDB" id="5575722at2759"/>
<evidence type="ECO:0000313" key="4">
    <source>
        <dbReference type="Proteomes" id="UP000799766"/>
    </source>
</evidence>
<dbReference type="PANTHER" id="PTHR16151">
    <property type="entry name" value="HAUS AUGMIN-LIKE COMPLEX SUBUNIT 6"/>
    <property type="match status" value="1"/>
</dbReference>
<evidence type="ECO:0000259" key="2">
    <source>
        <dbReference type="Pfam" id="PF14661"/>
    </source>
</evidence>
<proteinExistence type="predicted"/>
<feature type="compositionally biased region" description="Basic and acidic residues" evidence="1">
    <location>
        <begin position="686"/>
        <end position="696"/>
    </location>
</feature>
<evidence type="ECO:0000313" key="3">
    <source>
        <dbReference type="EMBL" id="KAF2455072.1"/>
    </source>
</evidence>
<evidence type="ECO:0000256" key="1">
    <source>
        <dbReference type="SAM" id="MobiDB-lite"/>
    </source>
</evidence>
<feature type="compositionally biased region" description="Polar residues" evidence="1">
    <location>
        <begin position="512"/>
        <end position="522"/>
    </location>
</feature>
<feature type="region of interest" description="Disordered" evidence="1">
    <location>
        <begin position="1"/>
        <end position="26"/>
    </location>
</feature>
<dbReference type="GO" id="GO:1990498">
    <property type="term" value="C:mitotic spindle microtubule"/>
    <property type="evidence" value="ECO:0007669"/>
    <property type="project" value="TreeGrafter"/>
</dbReference>
<name>A0A6A6NUG2_9PEZI</name>
<feature type="region of interest" description="Disordered" evidence="1">
    <location>
        <begin position="421"/>
        <end position="726"/>
    </location>
</feature>
<dbReference type="Pfam" id="PF14661">
    <property type="entry name" value="HAUS6_N"/>
    <property type="match status" value="1"/>
</dbReference>
<feature type="compositionally biased region" description="Polar residues" evidence="1">
    <location>
        <begin position="561"/>
        <end position="580"/>
    </location>
</feature>
<feature type="compositionally biased region" description="Polar residues" evidence="1">
    <location>
        <begin position="697"/>
        <end position="709"/>
    </location>
</feature>
<dbReference type="InterPro" id="IPR026797">
    <property type="entry name" value="HAUS_6"/>
</dbReference>
<feature type="domain" description="HAUS augmin-like complex subunit 6 N-terminal" evidence="2">
    <location>
        <begin position="38"/>
        <end position="275"/>
    </location>
</feature>
<dbReference type="GO" id="GO:0070652">
    <property type="term" value="C:HAUS complex"/>
    <property type="evidence" value="ECO:0007669"/>
    <property type="project" value="InterPro"/>
</dbReference>
<gene>
    <name evidence="3" type="ORF">BDY21DRAFT_365700</name>
</gene>
<dbReference type="EMBL" id="MU001688">
    <property type="protein sequence ID" value="KAF2455072.1"/>
    <property type="molecule type" value="Genomic_DNA"/>
</dbReference>
<dbReference type="Proteomes" id="UP000799766">
    <property type="component" value="Unassembled WGS sequence"/>
</dbReference>
<feature type="compositionally biased region" description="Acidic residues" evidence="1">
    <location>
        <begin position="660"/>
        <end position="676"/>
    </location>
</feature>
<dbReference type="PANTHER" id="PTHR16151:SF2">
    <property type="entry name" value="HAUS AUGMIN-LIKE COMPLEX SUBUNIT 6"/>
    <property type="match status" value="1"/>
</dbReference>
<accession>A0A6A6NUG2</accession>
<dbReference type="GO" id="GO:0008017">
    <property type="term" value="F:microtubule binding"/>
    <property type="evidence" value="ECO:0007669"/>
    <property type="project" value="TreeGrafter"/>
</dbReference>
<keyword evidence="4" id="KW-1185">Reference proteome</keyword>
<dbReference type="GO" id="GO:0051225">
    <property type="term" value="P:spindle assembly"/>
    <property type="evidence" value="ECO:0007669"/>
    <property type="project" value="InterPro"/>
</dbReference>
<feature type="compositionally biased region" description="Polar residues" evidence="1">
    <location>
        <begin position="432"/>
        <end position="453"/>
    </location>
</feature>
<organism evidence="3 4">
    <name type="scientific">Lineolata rhizophorae</name>
    <dbReference type="NCBI Taxonomy" id="578093"/>
    <lineage>
        <taxon>Eukaryota</taxon>
        <taxon>Fungi</taxon>
        <taxon>Dikarya</taxon>
        <taxon>Ascomycota</taxon>
        <taxon>Pezizomycotina</taxon>
        <taxon>Dothideomycetes</taxon>
        <taxon>Dothideomycetes incertae sedis</taxon>
        <taxon>Lineolatales</taxon>
        <taxon>Lineolataceae</taxon>
        <taxon>Lineolata</taxon>
    </lineage>
</organism>
<sequence length="859" mass="93687">MSSRPASIAVMPHHQATKQSAAAPQPPSLLNPSHVVLFVANLRLLDLDRLDDWPDITVQAFSTRDAQQNQKHRIRCSEWALFRLFEIWDPEETRNKLQPFFPPLEPLQSLNLRNALYRTLNDLKRNGHLGRETVLRKTMLDECKGDKFYEILCAFSTAVLRKVVTTPSRGVQGVTDTHAPIARRLALATVLGASEQRSMLPLAIAHRASLTALLRRKADERRCFGGLEEQLERKTGELAQRSEECKAAQQQRQDDATSLSAGEMVQLRKQLRDNWFGNPKWLDVILRGDESREDSFFERPFSEVWKDILAGESTTGQTEPGLFEQLDARVKEQQKRLQRWKAFHASISKPKATSAHHPSGRKYKDRGAANIFKFDAHQELKIGARGTEPAGGSSEADAQTRSKLIQSYHDLILSMHSKMENATVPRRPPPRSSTNARPVSTAAPSNHQPQRSLPANPAPPTAKISMAALRERAKGRANTTSRSPMSPSPMSPSGSIGGDGGPIRLQRRDTHQSQSAGTTPSVETPVEVNTMLGNSGSTAGSSSGLPTAPVVPSPAGERSPVTISSPLVQESTNDKANQTPNRPPAVEPEPESYFPPSSPPNEQEALAERILASVSAATPSPTKPPPRPRAAGPRPSLLERTRMSMAAGSNAPSFSAADIPAEDDVSSSGEPDDGTQEEPNAAPALDCHDSLLDRTRQSMSLLSHTQQLQHSAAARHRSSKASRNSMYSYPINQFETPQGKRQSSLFATAMLEQSSAGGSLPASGQSTPKERLFSEDADYASVFKSRPRIAMSPTFSPAGDRTGEGEAETEHEGEGNEGSFGQFGLDEALAGAGEETCIIYDQFRLLSSDEGHKIRLLLS</sequence>
<feature type="compositionally biased region" description="Basic and acidic residues" evidence="1">
    <location>
        <begin position="801"/>
        <end position="814"/>
    </location>
</feature>
<reference evidence="3" key="1">
    <citation type="journal article" date="2020" name="Stud. Mycol.">
        <title>101 Dothideomycetes genomes: a test case for predicting lifestyles and emergence of pathogens.</title>
        <authorList>
            <person name="Haridas S."/>
            <person name="Albert R."/>
            <person name="Binder M."/>
            <person name="Bloem J."/>
            <person name="Labutti K."/>
            <person name="Salamov A."/>
            <person name="Andreopoulos B."/>
            <person name="Baker S."/>
            <person name="Barry K."/>
            <person name="Bills G."/>
            <person name="Bluhm B."/>
            <person name="Cannon C."/>
            <person name="Castanera R."/>
            <person name="Culley D."/>
            <person name="Daum C."/>
            <person name="Ezra D."/>
            <person name="Gonzalez J."/>
            <person name="Henrissat B."/>
            <person name="Kuo A."/>
            <person name="Liang C."/>
            <person name="Lipzen A."/>
            <person name="Lutzoni F."/>
            <person name="Magnuson J."/>
            <person name="Mondo S."/>
            <person name="Nolan M."/>
            <person name="Ohm R."/>
            <person name="Pangilinan J."/>
            <person name="Park H.-J."/>
            <person name="Ramirez L."/>
            <person name="Alfaro M."/>
            <person name="Sun H."/>
            <person name="Tritt A."/>
            <person name="Yoshinaga Y."/>
            <person name="Zwiers L.-H."/>
            <person name="Turgeon B."/>
            <person name="Goodwin S."/>
            <person name="Spatafora J."/>
            <person name="Crous P."/>
            <person name="Grigoriev I."/>
        </authorList>
    </citation>
    <scope>NUCLEOTIDE SEQUENCE</scope>
    <source>
        <strain evidence="3">ATCC 16933</strain>
    </source>
</reference>